<dbReference type="GO" id="GO:0005975">
    <property type="term" value="P:carbohydrate metabolic process"/>
    <property type="evidence" value="ECO:0007669"/>
    <property type="project" value="InterPro"/>
</dbReference>
<dbReference type="PANTHER" id="PTHR10587:SF125">
    <property type="entry name" value="POLYSACCHARIDE DEACETYLASE YHEN-RELATED"/>
    <property type="match status" value="1"/>
</dbReference>
<evidence type="ECO:0000259" key="2">
    <source>
        <dbReference type="PROSITE" id="PS51677"/>
    </source>
</evidence>
<dbReference type="PROSITE" id="PS51677">
    <property type="entry name" value="NODB"/>
    <property type="match status" value="1"/>
</dbReference>
<evidence type="ECO:0000256" key="1">
    <source>
        <dbReference type="SAM" id="SignalP"/>
    </source>
</evidence>
<feature type="domain" description="NodB homology" evidence="2">
    <location>
        <begin position="73"/>
        <end position="257"/>
    </location>
</feature>
<dbReference type="Pfam" id="PF01522">
    <property type="entry name" value="Polysacc_deac_1"/>
    <property type="match status" value="1"/>
</dbReference>
<protein>
    <submittedName>
        <fullName evidence="3">Peptidoglycan/xylan/chitin deacetylase (PgdA/CDA1 family)</fullName>
    </submittedName>
</protein>
<feature type="chain" id="PRO_5038992198" evidence="1">
    <location>
        <begin position="30"/>
        <end position="269"/>
    </location>
</feature>
<name>A0A841PV19_9BACI</name>
<proteinExistence type="predicted"/>
<keyword evidence="4" id="KW-1185">Reference proteome</keyword>
<sequence length="269" mass="30448">MKATFFKRTVLFCALLMACILLGGISLSAQQDNPPQLEGGAEESERVRYPVSNIILQQRYPETIVLSGPSTDNNVALTFDDGPDPRFTPQILDLLKEYNVKATFFVMGARAAAYPDLVKRIIDEGHIVANHTYWHPNLVEQGDIATLEREVTRTENTLNDIIGYRTKLFRAPYGFLYNELVEKLADMNYTVVGWTVDSLDWQELTPDRIAYNVLSQIHPGAIILMHDGAEWEGDRTNTIKSLREIIPTLKEQGFTFKTVPALLNIPYQK</sequence>
<gene>
    <name evidence="3" type="ORF">HNQ94_001096</name>
</gene>
<reference evidence="3 4" key="1">
    <citation type="submission" date="2020-08" db="EMBL/GenBank/DDBJ databases">
        <title>Genomic Encyclopedia of Type Strains, Phase IV (KMG-IV): sequencing the most valuable type-strain genomes for metagenomic binning, comparative biology and taxonomic classification.</title>
        <authorList>
            <person name="Goeker M."/>
        </authorList>
    </citation>
    <scope>NUCLEOTIDE SEQUENCE [LARGE SCALE GENOMIC DNA]</scope>
    <source>
        <strain evidence="3 4">DSM 19612</strain>
    </source>
</reference>
<dbReference type="Gene3D" id="3.20.20.370">
    <property type="entry name" value="Glycoside hydrolase/deacetylase"/>
    <property type="match status" value="1"/>
</dbReference>
<dbReference type="Proteomes" id="UP000581688">
    <property type="component" value="Unassembled WGS sequence"/>
</dbReference>
<keyword evidence="1" id="KW-0732">Signal</keyword>
<dbReference type="PROSITE" id="PS51257">
    <property type="entry name" value="PROKAR_LIPOPROTEIN"/>
    <property type="match status" value="1"/>
</dbReference>
<dbReference type="CDD" id="cd10917">
    <property type="entry name" value="CE4_NodB_like_6s_7s"/>
    <property type="match status" value="1"/>
</dbReference>
<evidence type="ECO:0000313" key="3">
    <source>
        <dbReference type="EMBL" id="MBB6452650.1"/>
    </source>
</evidence>
<feature type="signal peptide" evidence="1">
    <location>
        <begin position="1"/>
        <end position="29"/>
    </location>
</feature>
<dbReference type="RefSeq" id="WP_174495221.1">
    <property type="nucleotide sequence ID" value="NZ_CADDWK010000003.1"/>
</dbReference>
<dbReference type="AlphaFoldDB" id="A0A841PV19"/>
<dbReference type="SUPFAM" id="SSF88713">
    <property type="entry name" value="Glycoside hydrolase/deacetylase"/>
    <property type="match status" value="1"/>
</dbReference>
<evidence type="ECO:0000313" key="4">
    <source>
        <dbReference type="Proteomes" id="UP000581688"/>
    </source>
</evidence>
<dbReference type="InterPro" id="IPR050248">
    <property type="entry name" value="Polysacc_deacetylase_ArnD"/>
</dbReference>
<comment type="caution">
    <text evidence="3">The sequence shown here is derived from an EMBL/GenBank/DDBJ whole genome shotgun (WGS) entry which is preliminary data.</text>
</comment>
<dbReference type="InterPro" id="IPR002509">
    <property type="entry name" value="NODB_dom"/>
</dbReference>
<accession>A0A841PV19</accession>
<dbReference type="InterPro" id="IPR011330">
    <property type="entry name" value="Glyco_hydro/deAcase_b/a-brl"/>
</dbReference>
<dbReference type="PANTHER" id="PTHR10587">
    <property type="entry name" value="GLYCOSYL TRANSFERASE-RELATED"/>
    <property type="match status" value="1"/>
</dbReference>
<dbReference type="EMBL" id="JACHGH010000003">
    <property type="protein sequence ID" value="MBB6452650.1"/>
    <property type="molecule type" value="Genomic_DNA"/>
</dbReference>
<organism evidence="3 4">
    <name type="scientific">Salirhabdus euzebyi</name>
    <dbReference type="NCBI Taxonomy" id="394506"/>
    <lineage>
        <taxon>Bacteria</taxon>
        <taxon>Bacillati</taxon>
        <taxon>Bacillota</taxon>
        <taxon>Bacilli</taxon>
        <taxon>Bacillales</taxon>
        <taxon>Bacillaceae</taxon>
        <taxon>Salirhabdus</taxon>
    </lineage>
</organism>
<dbReference type="GO" id="GO:0016810">
    <property type="term" value="F:hydrolase activity, acting on carbon-nitrogen (but not peptide) bonds"/>
    <property type="evidence" value="ECO:0007669"/>
    <property type="project" value="InterPro"/>
</dbReference>